<feature type="transmembrane region" description="Helical" evidence="5">
    <location>
        <begin position="186"/>
        <end position="208"/>
    </location>
</feature>
<dbReference type="PANTHER" id="PTHR43701">
    <property type="entry name" value="MEMBRANE TRANSPORTER PROTEIN MJ0441-RELATED"/>
    <property type="match status" value="1"/>
</dbReference>
<dbReference type="RefSeq" id="WP_377912743.1">
    <property type="nucleotide sequence ID" value="NZ_JBHSKS010000003.1"/>
</dbReference>
<reference evidence="7" key="1">
    <citation type="journal article" date="2019" name="Int. J. Syst. Evol. Microbiol.">
        <title>The Global Catalogue of Microorganisms (GCM) 10K type strain sequencing project: providing services to taxonomists for standard genome sequencing and annotation.</title>
        <authorList>
            <consortium name="The Broad Institute Genomics Platform"/>
            <consortium name="The Broad Institute Genome Sequencing Center for Infectious Disease"/>
            <person name="Wu L."/>
            <person name="Ma J."/>
        </authorList>
    </citation>
    <scope>NUCLEOTIDE SEQUENCE [LARGE SCALE GENOMIC DNA]</scope>
    <source>
        <strain evidence="7">CGMCC 1.7030</strain>
    </source>
</reference>
<dbReference type="InterPro" id="IPR002781">
    <property type="entry name" value="TM_pro_TauE-like"/>
</dbReference>
<dbReference type="EMBL" id="JBHSKS010000003">
    <property type="protein sequence ID" value="MFC5191053.1"/>
    <property type="molecule type" value="Genomic_DNA"/>
</dbReference>
<evidence type="ECO:0000256" key="1">
    <source>
        <dbReference type="ARBA" id="ARBA00004141"/>
    </source>
</evidence>
<comment type="subcellular location">
    <subcellularLocation>
        <location evidence="5">Cell membrane</location>
        <topology evidence="5">Multi-pass membrane protein</topology>
    </subcellularLocation>
    <subcellularLocation>
        <location evidence="1">Membrane</location>
        <topology evidence="1">Multi-pass membrane protein</topology>
    </subcellularLocation>
</comment>
<feature type="transmembrane region" description="Helical" evidence="5">
    <location>
        <begin position="84"/>
        <end position="104"/>
    </location>
</feature>
<feature type="transmembrane region" description="Helical" evidence="5">
    <location>
        <begin position="147"/>
        <end position="174"/>
    </location>
</feature>
<comment type="caution">
    <text evidence="6">The sequence shown here is derived from an EMBL/GenBank/DDBJ whole genome shotgun (WGS) entry which is preliminary data.</text>
</comment>
<keyword evidence="7" id="KW-1185">Reference proteome</keyword>
<feature type="transmembrane region" description="Helical" evidence="5">
    <location>
        <begin position="116"/>
        <end position="135"/>
    </location>
</feature>
<dbReference type="Pfam" id="PF01925">
    <property type="entry name" value="TauE"/>
    <property type="match status" value="1"/>
</dbReference>
<keyword evidence="5" id="KW-1003">Cell membrane</keyword>
<proteinExistence type="inferred from homology"/>
<feature type="transmembrane region" description="Helical" evidence="5">
    <location>
        <begin position="214"/>
        <end position="233"/>
    </location>
</feature>
<accession>A0ABW0BU10</accession>
<feature type="transmembrane region" description="Helical" evidence="5">
    <location>
        <begin position="32"/>
        <end position="54"/>
    </location>
</feature>
<evidence type="ECO:0000256" key="4">
    <source>
        <dbReference type="ARBA" id="ARBA00023136"/>
    </source>
</evidence>
<gene>
    <name evidence="6" type="ORF">ACFPIK_04695</name>
</gene>
<sequence length="259" mass="28247">MSKLEVWWHFILGNLMELWDVFLYFLMPFAAFMYASVGHGGASSYLMILALMGFAPEEIRPSALILNMFVSMISFLNYRKSGVFPTKLFLSLILFSIPAAYLGGRILLDTGIYKQVLGVLLLFPVLRFTGVFPISETSRVEQKWWMAPVLGFAIGLLSGMIGIGGGIILSPIILMLGWAGVKETAALSALFIFLNSVAGFLGASVFHIEFSTQLWVLLPLTIAGGALGAYLGAKKFSPKALKYLLAFVLAFAAVKLILG</sequence>
<evidence type="ECO:0000256" key="5">
    <source>
        <dbReference type="RuleBase" id="RU363041"/>
    </source>
</evidence>
<evidence type="ECO:0000256" key="2">
    <source>
        <dbReference type="ARBA" id="ARBA00022692"/>
    </source>
</evidence>
<dbReference type="PANTHER" id="PTHR43701:SF5">
    <property type="entry name" value="MEMBRANE TRANSPORTER PROTEIN-RELATED"/>
    <property type="match status" value="1"/>
</dbReference>
<keyword evidence="4 5" id="KW-0472">Membrane</keyword>
<comment type="similarity">
    <text evidence="5">Belongs to the 4-toluene sulfonate uptake permease (TSUP) (TC 2.A.102) family.</text>
</comment>
<keyword evidence="3 5" id="KW-1133">Transmembrane helix</keyword>
<protein>
    <recommendedName>
        <fullName evidence="5">Probable membrane transporter protein</fullName>
    </recommendedName>
</protein>
<dbReference type="InterPro" id="IPR051598">
    <property type="entry name" value="TSUP/Inactive_protease-like"/>
</dbReference>
<feature type="transmembrane region" description="Helical" evidence="5">
    <location>
        <begin position="240"/>
        <end position="258"/>
    </location>
</feature>
<name>A0ABW0BU10_9BACT</name>
<dbReference type="Proteomes" id="UP001596163">
    <property type="component" value="Unassembled WGS sequence"/>
</dbReference>
<evidence type="ECO:0000256" key="3">
    <source>
        <dbReference type="ARBA" id="ARBA00022989"/>
    </source>
</evidence>
<evidence type="ECO:0000313" key="7">
    <source>
        <dbReference type="Proteomes" id="UP001596163"/>
    </source>
</evidence>
<organism evidence="6 7">
    <name type="scientific">Algoriphagus aquatilis</name>
    <dbReference type="NCBI Taxonomy" id="490186"/>
    <lineage>
        <taxon>Bacteria</taxon>
        <taxon>Pseudomonadati</taxon>
        <taxon>Bacteroidota</taxon>
        <taxon>Cytophagia</taxon>
        <taxon>Cytophagales</taxon>
        <taxon>Cyclobacteriaceae</taxon>
        <taxon>Algoriphagus</taxon>
    </lineage>
</organism>
<keyword evidence="2 5" id="KW-0812">Transmembrane</keyword>
<evidence type="ECO:0000313" key="6">
    <source>
        <dbReference type="EMBL" id="MFC5191053.1"/>
    </source>
</evidence>